<organism evidence="2 3">
    <name type="scientific">Bordetella genomosp. 13</name>
    <dbReference type="NCBI Taxonomy" id="463040"/>
    <lineage>
        <taxon>Bacteria</taxon>
        <taxon>Pseudomonadati</taxon>
        <taxon>Pseudomonadota</taxon>
        <taxon>Betaproteobacteria</taxon>
        <taxon>Burkholderiales</taxon>
        <taxon>Alcaligenaceae</taxon>
        <taxon>Bordetella</taxon>
    </lineage>
</organism>
<evidence type="ECO:0000256" key="1">
    <source>
        <dbReference type="SAM" id="Coils"/>
    </source>
</evidence>
<protein>
    <submittedName>
        <fullName evidence="2">Uncharacterized protein</fullName>
    </submittedName>
</protein>
<name>A0A1W6Z8A0_9BORD</name>
<feature type="coiled-coil region" evidence="1">
    <location>
        <begin position="184"/>
        <end position="211"/>
    </location>
</feature>
<gene>
    <name evidence="2" type="ORF">CAL15_03665</name>
</gene>
<reference evidence="2 3" key="1">
    <citation type="submission" date="2017-05" db="EMBL/GenBank/DDBJ databases">
        <title>Complete and WGS of Bordetella genogroups.</title>
        <authorList>
            <person name="Spilker T."/>
            <person name="LiPuma J."/>
        </authorList>
    </citation>
    <scope>NUCLEOTIDE SEQUENCE [LARGE SCALE GENOMIC DNA]</scope>
    <source>
        <strain evidence="2 3">AU7206</strain>
    </source>
</reference>
<sequence>MSNFAVGGAGPLGSVNLSSVDIETALLAVQTQRSQLLQSSLRTQLEGVDAKNKQMAEMNNKITADQSAATSLEGQNLKLAEQKAADEAALTGLESTVGAKSAELDAKIAGMKELQNRLAASKCPDPEGFYGLAWGQGDNGPLSYQTLEQVKALGLTIPTGADAPRNVDGNHTMDAKGKVVQQWINEIGGKINEAMAEKQQLADQVTTLKTKIETTGKTIDENAAKVKTLRDGVDAMKRDIDALSNSQQMDMLRLQGLNNKANEAFDVMTNFIKKMQDSRSSIIGNMR</sequence>
<evidence type="ECO:0000313" key="3">
    <source>
        <dbReference type="Proteomes" id="UP000194161"/>
    </source>
</evidence>
<dbReference type="RefSeq" id="WP_086077339.1">
    <property type="nucleotide sequence ID" value="NZ_CP021111.1"/>
</dbReference>
<keyword evidence="1" id="KW-0175">Coiled coil</keyword>
<proteinExistence type="predicted"/>
<dbReference type="OrthoDB" id="8908424at2"/>
<dbReference type="Proteomes" id="UP000194161">
    <property type="component" value="Chromosome"/>
</dbReference>
<dbReference type="STRING" id="463040.CAL15_03665"/>
<keyword evidence="3" id="KW-1185">Reference proteome</keyword>
<evidence type="ECO:0000313" key="2">
    <source>
        <dbReference type="EMBL" id="ARP93557.1"/>
    </source>
</evidence>
<dbReference type="EMBL" id="CP021111">
    <property type="protein sequence ID" value="ARP93557.1"/>
    <property type="molecule type" value="Genomic_DNA"/>
</dbReference>
<accession>A0A1W6Z8A0</accession>
<dbReference type="KEGG" id="bgm:CAL15_03665"/>
<dbReference type="AlphaFoldDB" id="A0A1W6Z8A0"/>